<evidence type="ECO:0000256" key="3">
    <source>
        <dbReference type="ARBA" id="ARBA00023163"/>
    </source>
</evidence>
<reference evidence="7 8" key="1">
    <citation type="submission" date="2016-10" db="EMBL/GenBank/DDBJ databases">
        <authorList>
            <person name="de Groot N.N."/>
        </authorList>
    </citation>
    <scope>NUCLEOTIDE SEQUENCE [LARGE SCALE GENOMIC DNA]</scope>
    <source>
        <strain evidence="7 8">CPCC 100156</strain>
    </source>
</reference>
<dbReference type="GO" id="GO:0003677">
    <property type="term" value="F:DNA binding"/>
    <property type="evidence" value="ECO:0007669"/>
    <property type="project" value="UniProtKB-KW"/>
</dbReference>
<keyword evidence="2" id="KW-0238">DNA-binding</keyword>
<dbReference type="Gene3D" id="1.10.10.10">
    <property type="entry name" value="Winged helix-like DNA-binding domain superfamily/Winged helix DNA-binding domain"/>
    <property type="match status" value="1"/>
</dbReference>
<dbReference type="InterPro" id="IPR036390">
    <property type="entry name" value="WH_DNA-bd_sf"/>
</dbReference>
<dbReference type="Gene3D" id="3.30.450.40">
    <property type="match status" value="1"/>
</dbReference>
<dbReference type="Pfam" id="PF01614">
    <property type="entry name" value="IclR_C"/>
    <property type="match status" value="1"/>
</dbReference>
<feature type="domain" description="HTH iclR-type" evidence="5">
    <location>
        <begin position="34"/>
        <end position="94"/>
    </location>
</feature>
<dbReference type="STRING" id="938405.SAMN02927895_05810"/>
<dbReference type="InterPro" id="IPR005471">
    <property type="entry name" value="Tscrpt_reg_IclR_N"/>
</dbReference>
<dbReference type="PROSITE" id="PS51078">
    <property type="entry name" value="ICLR_ED"/>
    <property type="match status" value="1"/>
</dbReference>
<dbReference type="EMBL" id="FMZX01000022">
    <property type="protein sequence ID" value="SDE20590.1"/>
    <property type="molecule type" value="Genomic_DNA"/>
</dbReference>
<dbReference type="PROSITE" id="PS51077">
    <property type="entry name" value="HTH_ICLR"/>
    <property type="match status" value="1"/>
</dbReference>
<dbReference type="SUPFAM" id="SSF55781">
    <property type="entry name" value="GAF domain-like"/>
    <property type="match status" value="1"/>
</dbReference>
<organism evidence="7 8">
    <name type="scientific">Belnapia rosea</name>
    <dbReference type="NCBI Taxonomy" id="938405"/>
    <lineage>
        <taxon>Bacteria</taxon>
        <taxon>Pseudomonadati</taxon>
        <taxon>Pseudomonadota</taxon>
        <taxon>Alphaproteobacteria</taxon>
        <taxon>Acetobacterales</taxon>
        <taxon>Roseomonadaceae</taxon>
        <taxon>Belnapia</taxon>
    </lineage>
</organism>
<dbReference type="SUPFAM" id="SSF46785">
    <property type="entry name" value="Winged helix' DNA-binding domain"/>
    <property type="match status" value="1"/>
</dbReference>
<dbReference type="InterPro" id="IPR036388">
    <property type="entry name" value="WH-like_DNA-bd_sf"/>
</dbReference>
<protein>
    <submittedName>
        <fullName evidence="7">Transcriptional regulator, IclR family</fullName>
    </submittedName>
</protein>
<dbReference type="Pfam" id="PF09339">
    <property type="entry name" value="HTH_IclR"/>
    <property type="match status" value="1"/>
</dbReference>
<gene>
    <name evidence="7" type="ORF">SAMN04487779_102246</name>
</gene>
<name>A0A1G7B0Y3_9PROT</name>
<evidence type="ECO:0000259" key="6">
    <source>
        <dbReference type="PROSITE" id="PS51078"/>
    </source>
</evidence>
<evidence type="ECO:0000256" key="4">
    <source>
        <dbReference type="SAM" id="MobiDB-lite"/>
    </source>
</evidence>
<feature type="domain" description="IclR-ED" evidence="6">
    <location>
        <begin position="95"/>
        <end position="279"/>
    </location>
</feature>
<dbReference type="InterPro" id="IPR029016">
    <property type="entry name" value="GAF-like_dom_sf"/>
</dbReference>
<keyword evidence="3" id="KW-0804">Transcription</keyword>
<dbReference type="Proteomes" id="UP000198925">
    <property type="component" value="Unassembled WGS sequence"/>
</dbReference>
<accession>A0A1G7B0Y3</accession>
<keyword evidence="8" id="KW-1185">Reference proteome</keyword>
<sequence>MGTHHPRHRAADRIGKVPAARAHGREAAEEAAPPRALGRTLGIFAAVAAAPEGLPLAELSAALGSPKSSLLALLRPLAAEGFLLHAAGCYRLGPEAFRLAAAMLAARRLPEQLRAAMEWLAERSGETVILTSIDREAGLVVYAECIDSRQPVRYVVPPGSTRPLYCSAAGRLLLAFQDEAFREHYLETTPLRPLTPLTVTDRAALRGILERTRRDGISVTVGETVRGAAGCAAPVFDADGGVSRALLLGAPADRFEHEMPRLAALLREAAARASERGAGPPATLVPHRRKPASQAKGARAS</sequence>
<dbReference type="GO" id="GO:0003700">
    <property type="term" value="F:DNA-binding transcription factor activity"/>
    <property type="evidence" value="ECO:0007669"/>
    <property type="project" value="TreeGrafter"/>
</dbReference>
<keyword evidence="1" id="KW-0805">Transcription regulation</keyword>
<evidence type="ECO:0000313" key="7">
    <source>
        <dbReference type="EMBL" id="SDE20590.1"/>
    </source>
</evidence>
<dbReference type="PANTHER" id="PTHR30136">
    <property type="entry name" value="HELIX-TURN-HELIX TRANSCRIPTIONAL REGULATOR, ICLR FAMILY"/>
    <property type="match status" value="1"/>
</dbReference>
<proteinExistence type="predicted"/>
<evidence type="ECO:0000313" key="8">
    <source>
        <dbReference type="Proteomes" id="UP000198925"/>
    </source>
</evidence>
<dbReference type="AlphaFoldDB" id="A0A1G7B0Y3"/>
<dbReference type="GO" id="GO:0045892">
    <property type="term" value="P:negative regulation of DNA-templated transcription"/>
    <property type="evidence" value="ECO:0007669"/>
    <property type="project" value="TreeGrafter"/>
</dbReference>
<evidence type="ECO:0000256" key="2">
    <source>
        <dbReference type="ARBA" id="ARBA00023125"/>
    </source>
</evidence>
<dbReference type="InterPro" id="IPR050707">
    <property type="entry name" value="HTH_MetabolicPath_Reg"/>
</dbReference>
<evidence type="ECO:0000256" key="1">
    <source>
        <dbReference type="ARBA" id="ARBA00023015"/>
    </source>
</evidence>
<dbReference type="PANTHER" id="PTHR30136:SF24">
    <property type="entry name" value="HTH-TYPE TRANSCRIPTIONAL REPRESSOR ALLR"/>
    <property type="match status" value="1"/>
</dbReference>
<feature type="region of interest" description="Disordered" evidence="4">
    <location>
        <begin position="1"/>
        <end position="33"/>
    </location>
</feature>
<dbReference type="InterPro" id="IPR014757">
    <property type="entry name" value="Tscrpt_reg_IclR_C"/>
</dbReference>
<evidence type="ECO:0000259" key="5">
    <source>
        <dbReference type="PROSITE" id="PS51077"/>
    </source>
</evidence>
<feature type="region of interest" description="Disordered" evidence="4">
    <location>
        <begin position="270"/>
        <end position="301"/>
    </location>
</feature>
<dbReference type="SMART" id="SM00346">
    <property type="entry name" value="HTH_ICLR"/>
    <property type="match status" value="1"/>
</dbReference>